<accession>A0A9P3GAJ5</accession>
<comment type="caution">
    <text evidence="6">The sequence shown here is derived from an EMBL/GenBank/DDBJ whole genome shotgun (WGS) entry which is preliminary data.</text>
</comment>
<dbReference type="AlphaFoldDB" id="A0A9P3GAJ5"/>
<feature type="domain" description="MYND-type" evidence="5">
    <location>
        <begin position="20"/>
        <end position="61"/>
    </location>
</feature>
<dbReference type="OrthoDB" id="2757990at2759"/>
<sequence length="237" mass="26783">MATPSTQAAADPESDVLRQCQNCFKEQTEDRKLLTCSRCKRSHYCSKDCQTAHWPSHKENCTLTADLRSDIRATSAALRAEGLGAPDPQEIERLLKQFSQTRRPILTMAALEAFRLDVRPQDVSKYVLWVELAPTGRPYPHEFRLLRAEKWTLDDLRANYATPSLPSLLERIESLHQQSQEIAKKGGLGVAIAIVSCGPVKHMMPLGISDHPRDAGLKFENTDLWLEKLKMGIERTF</sequence>
<dbReference type="PROSITE" id="PS50865">
    <property type="entry name" value="ZF_MYND_2"/>
    <property type="match status" value="1"/>
</dbReference>
<keyword evidence="1" id="KW-0479">Metal-binding</keyword>
<evidence type="ECO:0000256" key="3">
    <source>
        <dbReference type="ARBA" id="ARBA00022833"/>
    </source>
</evidence>
<gene>
    <name evidence="6" type="ORF">PsYK624_069680</name>
</gene>
<dbReference type="PROSITE" id="PS01360">
    <property type="entry name" value="ZF_MYND_1"/>
    <property type="match status" value="1"/>
</dbReference>
<dbReference type="SUPFAM" id="SSF144232">
    <property type="entry name" value="HIT/MYND zinc finger-like"/>
    <property type="match status" value="1"/>
</dbReference>
<keyword evidence="3" id="KW-0862">Zinc</keyword>
<name>A0A9P3GAJ5_9APHY</name>
<dbReference type="Proteomes" id="UP000703269">
    <property type="component" value="Unassembled WGS sequence"/>
</dbReference>
<reference evidence="6 7" key="1">
    <citation type="submission" date="2021-08" db="EMBL/GenBank/DDBJ databases">
        <title>Draft Genome Sequence of Phanerochaete sordida strain YK-624.</title>
        <authorList>
            <person name="Mori T."/>
            <person name="Dohra H."/>
            <person name="Suzuki T."/>
            <person name="Kawagishi H."/>
            <person name="Hirai H."/>
        </authorList>
    </citation>
    <scope>NUCLEOTIDE SEQUENCE [LARGE SCALE GENOMIC DNA]</scope>
    <source>
        <strain evidence="6 7">YK-624</strain>
    </source>
</reference>
<evidence type="ECO:0000256" key="4">
    <source>
        <dbReference type="PROSITE-ProRule" id="PRU00134"/>
    </source>
</evidence>
<dbReference type="Gene3D" id="6.10.140.2220">
    <property type="match status" value="1"/>
</dbReference>
<dbReference type="InterPro" id="IPR002893">
    <property type="entry name" value="Znf_MYND"/>
</dbReference>
<dbReference type="EMBL" id="BPQB01000018">
    <property type="protein sequence ID" value="GJE90824.1"/>
    <property type="molecule type" value="Genomic_DNA"/>
</dbReference>
<keyword evidence="7" id="KW-1185">Reference proteome</keyword>
<keyword evidence="2 4" id="KW-0863">Zinc-finger</keyword>
<organism evidence="6 7">
    <name type="scientific">Phanerochaete sordida</name>
    <dbReference type="NCBI Taxonomy" id="48140"/>
    <lineage>
        <taxon>Eukaryota</taxon>
        <taxon>Fungi</taxon>
        <taxon>Dikarya</taxon>
        <taxon>Basidiomycota</taxon>
        <taxon>Agaricomycotina</taxon>
        <taxon>Agaricomycetes</taxon>
        <taxon>Polyporales</taxon>
        <taxon>Phanerochaetaceae</taxon>
        <taxon>Phanerochaete</taxon>
    </lineage>
</organism>
<evidence type="ECO:0000259" key="5">
    <source>
        <dbReference type="PROSITE" id="PS50865"/>
    </source>
</evidence>
<dbReference type="Pfam" id="PF01753">
    <property type="entry name" value="zf-MYND"/>
    <property type="match status" value="1"/>
</dbReference>
<proteinExistence type="predicted"/>
<evidence type="ECO:0000313" key="6">
    <source>
        <dbReference type="EMBL" id="GJE90824.1"/>
    </source>
</evidence>
<dbReference type="GO" id="GO:0008270">
    <property type="term" value="F:zinc ion binding"/>
    <property type="evidence" value="ECO:0007669"/>
    <property type="project" value="UniProtKB-KW"/>
</dbReference>
<protein>
    <submittedName>
        <fullName evidence="6">Zinc finger MYND domain-containing protein</fullName>
    </submittedName>
</protein>
<evidence type="ECO:0000256" key="1">
    <source>
        <dbReference type="ARBA" id="ARBA00022723"/>
    </source>
</evidence>
<evidence type="ECO:0000256" key="2">
    <source>
        <dbReference type="ARBA" id="ARBA00022771"/>
    </source>
</evidence>
<evidence type="ECO:0000313" key="7">
    <source>
        <dbReference type="Proteomes" id="UP000703269"/>
    </source>
</evidence>